<reference evidence="1 2" key="1">
    <citation type="submission" date="2021-06" db="EMBL/GenBank/DDBJ databases">
        <authorList>
            <person name="Palmer J.M."/>
        </authorList>
    </citation>
    <scope>NUCLEOTIDE SEQUENCE [LARGE SCALE GENOMIC DNA]</scope>
    <source>
        <strain evidence="1 2">AS_MEX2019</strain>
        <tissue evidence="1">Muscle</tissue>
    </source>
</reference>
<comment type="caution">
    <text evidence="1">The sequence shown here is derived from an EMBL/GenBank/DDBJ whole genome shotgun (WGS) entry which is preliminary data.</text>
</comment>
<name>A0ABV0YMN1_9TELE</name>
<sequence length="138" mass="15397">MVFILKLQKFNVCWFLSRTPSRSSPHYSETLPSLKVTLSPLSHLLTNISKGLYIFLSPCPTVCPLSLSASTSGRMISLLSKGTWKMEVVEELKEGRTGVSFKHHQGDVMLESHLINICFDEVSVWEVRSALSIFAPGL</sequence>
<evidence type="ECO:0000313" key="2">
    <source>
        <dbReference type="Proteomes" id="UP001469553"/>
    </source>
</evidence>
<keyword evidence="2" id="KW-1185">Reference proteome</keyword>
<proteinExistence type="predicted"/>
<dbReference type="Proteomes" id="UP001469553">
    <property type="component" value="Unassembled WGS sequence"/>
</dbReference>
<gene>
    <name evidence="1" type="ORF">AMECASPLE_010759</name>
</gene>
<accession>A0ABV0YMN1</accession>
<evidence type="ECO:0000313" key="1">
    <source>
        <dbReference type="EMBL" id="MEQ2295103.1"/>
    </source>
</evidence>
<dbReference type="EMBL" id="JAHRIP010038250">
    <property type="protein sequence ID" value="MEQ2295103.1"/>
    <property type="molecule type" value="Genomic_DNA"/>
</dbReference>
<protein>
    <submittedName>
        <fullName evidence="1">Uncharacterized protein</fullName>
    </submittedName>
</protein>
<organism evidence="1 2">
    <name type="scientific">Ameca splendens</name>
    <dbReference type="NCBI Taxonomy" id="208324"/>
    <lineage>
        <taxon>Eukaryota</taxon>
        <taxon>Metazoa</taxon>
        <taxon>Chordata</taxon>
        <taxon>Craniata</taxon>
        <taxon>Vertebrata</taxon>
        <taxon>Euteleostomi</taxon>
        <taxon>Actinopterygii</taxon>
        <taxon>Neopterygii</taxon>
        <taxon>Teleostei</taxon>
        <taxon>Neoteleostei</taxon>
        <taxon>Acanthomorphata</taxon>
        <taxon>Ovalentaria</taxon>
        <taxon>Atherinomorphae</taxon>
        <taxon>Cyprinodontiformes</taxon>
        <taxon>Goodeidae</taxon>
        <taxon>Ameca</taxon>
    </lineage>
</organism>